<dbReference type="Gramene" id="PRQ58184">
    <property type="protein sequence ID" value="PRQ58184"/>
    <property type="gene ID" value="RchiOBHm_Chr1g0356481"/>
</dbReference>
<evidence type="ECO:0000313" key="2">
    <source>
        <dbReference type="Proteomes" id="UP000238479"/>
    </source>
</evidence>
<keyword evidence="2" id="KW-1185">Reference proteome</keyword>
<keyword evidence="1" id="KW-0723">Serine/threonine-protein kinase</keyword>
<evidence type="ECO:0000313" key="1">
    <source>
        <dbReference type="EMBL" id="PRQ58184.1"/>
    </source>
</evidence>
<name>A0A2P6SHN1_ROSCH</name>
<keyword evidence="1" id="KW-0418">Kinase</keyword>
<accession>A0A2P6SHN1</accession>
<protein>
    <submittedName>
        <fullName evidence="1">Putative non-specific serine/threonine protein kinase</fullName>
        <ecNumber evidence="1">2.7.11.1</ecNumber>
    </submittedName>
</protein>
<comment type="caution">
    <text evidence="1">The sequence shown here is derived from an EMBL/GenBank/DDBJ whole genome shotgun (WGS) entry which is preliminary data.</text>
</comment>
<dbReference type="AlphaFoldDB" id="A0A2P6SHN1"/>
<reference evidence="1 2" key="1">
    <citation type="journal article" date="2018" name="Nat. Genet.">
        <title>The Rosa genome provides new insights in the design of modern roses.</title>
        <authorList>
            <person name="Bendahmane M."/>
        </authorList>
    </citation>
    <scope>NUCLEOTIDE SEQUENCE [LARGE SCALE GENOMIC DNA]</scope>
    <source>
        <strain evidence="2">cv. Old Blush</strain>
    </source>
</reference>
<dbReference type="EC" id="2.7.11.1" evidence="1"/>
<dbReference type="Gene3D" id="1.10.510.10">
    <property type="entry name" value="Transferase(Phosphotransferase) domain 1"/>
    <property type="match status" value="1"/>
</dbReference>
<proteinExistence type="predicted"/>
<dbReference type="Proteomes" id="UP000238479">
    <property type="component" value="Chromosome 1"/>
</dbReference>
<gene>
    <name evidence="1" type="ORF">RchiOBHm_Chr1g0356481</name>
</gene>
<organism evidence="1 2">
    <name type="scientific">Rosa chinensis</name>
    <name type="common">China rose</name>
    <dbReference type="NCBI Taxonomy" id="74649"/>
    <lineage>
        <taxon>Eukaryota</taxon>
        <taxon>Viridiplantae</taxon>
        <taxon>Streptophyta</taxon>
        <taxon>Embryophyta</taxon>
        <taxon>Tracheophyta</taxon>
        <taxon>Spermatophyta</taxon>
        <taxon>Magnoliopsida</taxon>
        <taxon>eudicotyledons</taxon>
        <taxon>Gunneridae</taxon>
        <taxon>Pentapetalae</taxon>
        <taxon>rosids</taxon>
        <taxon>fabids</taxon>
        <taxon>Rosales</taxon>
        <taxon>Rosaceae</taxon>
        <taxon>Rosoideae</taxon>
        <taxon>Rosoideae incertae sedis</taxon>
        <taxon>Rosa</taxon>
    </lineage>
</organism>
<sequence length="95" mass="11106">MLLQINQALLELEDQLVMLHQSMVCEVRCQHMGMSIASFGILLLEMFTGERPTDHMFSDSLNLHNFVKMALPERVAYIRDNDSLLSSRRHHQYCR</sequence>
<dbReference type="GO" id="GO:0004674">
    <property type="term" value="F:protein serine/threonine kinase activity"/>
    <property type="evidence" value="ECO:0007669"/>
    <property type="project" value="UniProtKB-KW"/>
</dbReference>
<keyword evidence="1" id="KW-0808">Transferase</keyword>
<dbReference type="STRING" id="74649.A0A2P6SHN1"/>
<dbReference type="EMBL" id="PDCK01000039">
    <property type="protein sequence ID" value="PRQ58184.1"/>
    <property type="molecule type" value="Genomic_DNA"/>
</dbReference>